<name>A0A3N4KCP0_9PEZI</name>
<dbReference type="PANTHER" id="PTHR36854:SF1">
    <property type="entry name" value="TRANSMEMBRANE PROTEIN"/>
    <property type="match status" value="1"/>
</dbReference>
<feature type="signal peptide" evidence="2">
    <location>
        <begin position="1"/>
        <end position="31"/>
    </location>
</feature>
<dbReference type="OrthoDB" id="2142503at2759"/>
<keyword evidence="4" id="KW-1185">Reference proteome</keyword>
<dbReference type="Proteomes" id="UP000277580">
    <property type="component" value="Unassembled WGS sequence"/>
</dbReference>
<evidence type="ECO:0000313" key="3">
    <source>
        <dbReference type="EMBL" id="RPB08276.1"/>
    </source>
</evidence>
<evidence type="ECO:0000313" key="4">
    <source>
        <dbReference type="Proteomes" id="UP000277580"/>
    </source>
</evidence>
<sequence length="145" mass="15686">MPPLPLPLPLPLLSPLLYTILLLLLLLPALAAAGTGTGTGTGTTSTSLFCKCTCLTNSTLIPIPSCTDCNRSFCRDYNLPFCKGVEDDDVVTTCFQRDSAKDQAVVLIFIVATVGLLVYALVRPWVARWVEAARQRRSYTPLPGE</sequence>
<feature type="transmembrane region" description="Helical" evidence="1">
    <location>
        <begin position="105"/>
        <end position="126"/>
    </location>
</feature>
<dbReference type="AlphaFoldDB" id="A0A3N4KCP0"/>
<evidence type="ECO:0000256" key="1">
    <source>
        <dbReference type="SAM" id="Phobius"/>
    </source>
</evidence>
<dbReference type="InParanoid" id="A0A3N4KCP0"/>
<keyword evidence="1" id="KW-1133">Transmembrane helix</keyword>
<keyword evidence="1" id="KW-0472">Membrane</keyword>
<evidence type="ECO:0008006" key="5">
    <source>
        <dbReference type="Google" id="ProtNLM"/>
    </source>
</evidence>
<feature type="chain" id="PRO_5017977583" description="Membrane anchor Opy2 N-terminal domain-containing protein" evidence="2">
    <location>
        <begin position="32"/>
        <end position="145"/>
    </location>
</feature>
<evidence type="ECO:0000256" key="2">
    <source>
        <dbReference type="SAM" id="SignalP"/>
    </source>
</evidence>
<proteinExistence type="predicted"/>
<reference evidence="3 4" key="1">
    <citation type="journal article" date="2018" name="Nat. Ecol. Evol.">
        <title>Pezizomycetes genomes reveal the molecular basis of ectomycorrhizal truffle lifestyle.</title>
        <authorList>
            <person name="Murat C."/>
            <person name="Payen T."/>
            <person name="Noel B."/>
            <person name="Kuo A."/>
            <person name="Morin E."/>
            <person name="Chen J."/>
            <person name="Kohler A."/>
            <person name="Krizsan K."/>
            <person name="Balestrini R."/>
            <person name="Da Silva C."/>
            <person name="Montanini B."/>
            <person name="Hainaut M."/>
            <person name="Levati E."/>
            <person name="Barry K.W."/>
            <person name="Belfiori B."/>
            <person name="Cichocki N."/>
            <person name="Clum A."/>
            <person name="Dockter R.B."/>
            <person name="Fauchery L."/>
            <person name="Guy J."/>
            <person name="Iotti M."/>
            <person name="Le Tacon F."/>
            <person name="Lindquist E.A."/>
            <person name="Lipzen A."/>
            <person name="Malagnac F."/>
            <person name="Mello A."/>
            <person name="Molinier V."/>
            <person name="Miyauchi S."/>
            <person name="Poulain J."/>
            <person name="Riccioni C."/>
            <person name="Rubini A."/>
            <person name="Sitrit Y."/>
            <person name="Splivallo R."/>
            <person name="Traeger S."/>
            <person name="Wang M."/>
            <person name="Zifcakova L."/>
            <person name="Wipf D."/>
            <person name="Zambonelli A."/>
            <person name="Paolocci F."/>
            <person name="Nowrousian M."/>
            <person name="Ottonello S."/>
            <person name="Baldrian P."/>
            <person name="Spatafora J.W."/>
            <person name="Henrissat B."/>
            <person name="Nagy L.G."/>
            <person name="Aury J.M."/>
            <person name="Wincker P."/>
            <person name="Grigoriev I.V."/>
            <person name="Bonfante P."/>
            <person name="Martin F.M."/>
        </authorList>
    </citation>
    <scope>NUCLEOTIDE SEQUENCE [LARGE SCALE GENOMIC DNA]</scope>
    <source>
        <strain evidence="3 4">CCBAS932</strain>
    </source>
</reference>
<dbReference type="EMBL" id="ML119165">
    <property type="protein sequence ID" value="RPB08276.1"/>
    <property type="molecule type" value="Genomic_DNA"/>
</dbReference>
<dbReference type="PANTHER" id="PTHR36854">
    <property type="entry name" value="CHROMOSOME 9, WHOLE GENOME SHOTGUN SEQUENCE"/>
    <property type="match status" value="1"/>
</dbReference>
<keyword evidence="2" id="KW-0732">Signal</keyword>
<accession>A0A3N4KCP0</accession>
<protein>
    <recommendedName>
        <fullName evidence="5">Membrane anchor Opy2 N-terminal domain-containing protein</fullName>
    </recommendedName>
</protein>
<organism evidence="3 4">
    <name type="scientific">Morchella conica CCBAS932</name>
    <dbReference type="NCBI Taxonomy" id="1392247"/>
    <lineage>
        <taxon>Eukaryota</taxon>
        <taxon>Fungi</taxon>
        <taxon>Dikarya</taxon>
        <taxon>Ascomycota</taxon>
        <taxon>Pezizomycotina</taxon>
        <taxon>Pezizomycetes</taxon>
        <taxon>Pezizales</taxon>
        <taxon>Morchellaceae</taxon>
        <taxon>Morchella</taxon>
    </lineage>
</organism>
<keyword evidence="1" id="KW-0812">Transmembrane</keyword>
<gene>
    <name evidence="3" type="ORF">P167DRAFT_568002</name>
</gene>